<keyword evidence="1" id="KW-0732">Signal</keyword>
<dbReference type="Proteomes" id="UP000807825">
    <property type="component" value="Unassembled WGS sequence"/>
</dbReference>
<dbReference type="PANTHER" id="PTHR37833">
    <property type="entry name" value="LIPOPROTEIN-RELATED"/>
    <property type="match status" value="1"/>
</dbReference>
<proteinExistence type="predicted"/>
<gene>
    <name evidence="2" type="ORF">HY912_06145</name>
</gene>
<dbReference type="EMBL" id="JACRDE010000176">
    <property type="protein sequence ID" value="MBI5249058.1"/>
    <property type="molecule type" value="Genomic_DNA"/>
</dbReference>
<name>A0A9D6YZP4_9BACT</name>
<evidence type="ECO:0000313" key="3">
    <source>
        <dbReference type="Proteomes" id="UP000807825"/>
    </source>
</evidence>
<protein>
    <submittedName>
        <fullName evidence="2">DUF1573 domain-containing protein</fullName>
    </submittedName>
</protein>
<dbReference type="Gene3D" id="2.60.40.10">
    <property type="entry name" value="Immunoglobulins"/>
    <property type="match status" value="1"/>
</dbReference>
<dbReference type="InterPro" id="IPR011467">
    <property type="entry name" value="DUF1573"/>
</dbReference>
<accession>A0A9D6YZP4</accession>
<comment type="caution">
    <text evidence="2">The sequence shown here is derived from an EMBL/GenBank/DDBJ whole genome shotgun (WGS) entry which is preliminary data.</text>
</comment>
<feature type="signal peptide" evidence="1">
    <location>
        <begin position="1"/>
        <end position="21"/>
    </location>
</feature>
<feature type="chain" id="PRO_5039424920" evidence="1">
    <location>
        <begin position="22"/>
        <end position="247"/>
    </location>
</feature>
<evidence type="ECO:0000313" key="2">
    <source>
        <dbReference type="EMBL" id="MBI5249058.1"/>
    </source>
</evidence>
<reference evidence="2" key="1">
    <citation type="submission" date="2020-07" db="EMBL/GenBank/DDBJ databases">
        <title>Huge and variable diversity of episymbiotic CPR bacteria and DPANN archaea in groundwater ecosystems.</title>
        <authorList>
            <person name="He C.Y."/>
            <person name="Keren R."/>
            <person name="Whittaker M."/>
            <person name="Farag I.F."/>
            <person name="Doudna J."/>
            <person name="Cate J.H.D."/>
            <person name="Banfield J.F."/>
        </authorList>
    </citation>
    <scope>NUCLEOTIDE SEQUENCE</scope>
    <source>
        <strain evidence="2">NC_groundwater_1664_Pr3_B-0.1um_52_9</strain>
    </source>
</reference>
<evidence type="ECO:0000256" key="1">
    <source>
        <dbReference type="SAM" id="SignalP"/>
    </source>
</evidence>
<dbReference type="InterPro" id="IPR013783">
    <property type="entry name" value="Ig-like_fold"/>
</dbReference>
<organism evidence="2 3">
    <name type="scientific">Desulfomonile tiedjei</name>
    <dbReference type="NCBI Taxonomy" id="2358"/>
    <lineage>
        <taxon>Bacteria</taxon>
        <taxon>Pseudomonadati</taxon>
        <taxon>Thermodesulfobacteriota</taxon>
        <taxon>Desulfomonilia</taxon>
        <taxon>Desulfomonilales</taxon>
        <taxon>Desulfomonilaceae</taxon>
        <taxon>Desulfomonile</taxon>
    </lineage>
</organism>
<dbReference type="Pfam" id="PF07610">
    <property type="entry name" value="DUF1573"/>
    <property type="match status" value="1"/>
</dbReference>
<dbReference type="PANTHER" id="PTHR37833:SF1">
    <property type="entry name" value="SIGNAL PEPTIDE PROTEIN"/>
    <property type="match status" value="1"/>
</dbReference>
<dbReference type="AlphaFoldDB" id="A0A9D6YZP4"/>
<sequence length="247" mass="26938">MRLRILGVLPALLFAATTVCAAGGPSISFDKETHDYGRVLYGDTVTEEFIFTNTGDQPLIIEKLEASCGCTKAVKGSSEVPPNSKSKIIAAFDTAGLRAGKKLKTIFVHSNDPSSPVVKLTLLAEVIREVNVEPPNLVVRLPEFKETVTFPVKISNSSDKPVTVQVLRSHGESSLSTPEGKRISVQPRSAVPFNVVMKLKNEPGRYYWMGRMMMETDHPKEKELEIPYMVKLGQAGQTSGPIPSPAE</sequence>